<comment type="caution">
    <text evidence="1">The sequence shown here is derived from an EMBL/GenBank/DDBJ whole genome shotgun (WGS) entry which is preliminary data.</text>
</comment>
<dbReference type="Proteomes" id="UP000471409">
    <property type="component" value="Unassembled WGS sequence"/>
</dbReference>
<dbReference type="EMBL" id="WXXP01000040">
    <property type="protein sequence ID" value="NEK54747.1"/>
    <property type="molecule type" value="Genomic_DNA"/>
</dbReference>
<sequence length="58" mass="6299">MTWLSFFVRIPALAVATPIAIVAAILIAAIYGYRLEIDAIGLRFDKSPAPLALEAARR</sequence>
<name>A0A6P0DQW6_RHILE</name>
<organism evidence="1 2">
    <name type="scientific">Rhizobium leguminosarum</name>
    <dbReference type="NCBI Taxonomy" id="384"/>
    <lineage>
        <taxon>Bacteria</taxon>
        <taxon>Pseudomonadati</taxon>
        <taxon>Pseudomonadota</taxon>
        <taxon>Alphaproteobacteria</taxon>
        <taxon>Hyphomicrobiales</taxon>
        <taxon>Rhizobiaceae</taxon>
        <taxon>Rhizobium/Agrobacterium group</taxon>
        <taxon>Rhizobium</taxon>
    </lineage>
</organism>
<dbReference type="AlphaFoldDB" id="A0A6P0DQW6"/>
<gene>
    <name evidence="1" type="ORF">GUK36_36105</name>
</gene>
<accession>A0A6P0DQW6</accession>
<reference evidence="1 2" key="1">
    <citation type="submission" date="2020-01" db="EMBL/GenBank/DDBJ databases">
        <title>Rhizobium genotypes associated with high levels of biological nitrogen fixation by grain legumes in a temperate-maritime cropping system.</title>
        <authorList>
            <person name="Maluk M."/>
            <person name="Francesc Ferrando Molina F."/>
            <person name="Lopez Del Egido L."/>
            <person name="Lafos M."/>
            <person name="Langarica-Fuentes A."/>
            <person name="Gebre Yohannes G."/>
            <person name="Young M.W."/>
            <person name="Martin P."/>
            <person name="Gantlett R."/>
            <person name="Kenicer G."/>
            <person name="Hawes C."/>
            <person name="Begg G.S."/>
            <person name="Quilliam R.S."/>
            <person name="Squire G.R."/>
            <person name="Poole P.S."/>
            <person name="Young P.W."/>
            <person name="Iannetta P.M."/>
            <person name="James E.K."/>
        </authorList>
    </citation>
    <scope>NUCLEOTIDE SEQUENCE [LARGE SCALE GENOMIC DNA]</scope>
    <source>
        <strain evidence="1 2">JHI944</strain>
    </source>
</reference>
<proteinExistence type="predicted"/>
<protein>
    <submittedName>
        <fullName evidence="1">Uncharacterized protein</fullName>
    </submittedName>
</protein>
<evidence type="ECO:0000313" key="1">
    <source>
        <dbReference type="EMBL" id="NEK54747.1"/>
    </source>
</evidence>
<dbReference type="GeneID" id="61429191"/>
<evidence type="ECO:0000313" key="2">
    <source>
        <dbReference type="Proteomes" id="UP000471409"/>
    </source>
</evidence>
<dbReference type="RefSeq" id="WP_155251700.1">
    <property type="nucleotide sequence ID" value="NZ_CP196748.1"/>
</dbReference>